<proteinExistence type="predicted"/>
<protein>
    <submittedName>
        <fullName evidence="1">Uncharacterized protein</fullName>
    </submittedName>
</protein>
<organism evidence="1 2">
    <name type="scientific">Anabarilius grahami</name>
    <name type="common">Kanglang fish</name>
    <name type="synonym">Barilius grahami</name>
    <dbReference type="NCBI Taxonomy" id="495550"/>
    <lineage>
        <taxon>Eukaryota</taxon>
        <taxon>Metazoa</taxon>
        <taxon>Chordata</taxon>
        <taxon>Craniata</taxon>
        <taxon>Vertebrata</taxon>
        <taxon>Euteleostomi</taxon>
        <taxon>Actinopterygii</taxon>
        <taxon>Neopterygii</taxon>
        <taxon>Teleostei</taxon>
        <taxon>Ostariophysi</taxon>
        <taxon>Cypriniformes</taxon>
        <taxon>Xenocyprididae</taxon>
        <taxon>Xenocypridinae</taxon>
        <taxon>Xenocypridinae incertae sedis</taxon>
        <taxon>Anabarilius</taxon>
    </lineage>
</organism>
<sequence length="523" mass="56888">MDLSEGLEMGPALSLPSSDRSRAFSQCTLCGSFCSEAPVLHISSSEELDVESIEAGDVEDSPPHSSLYEKLVEIVTCAVARLNIDWPAERQDVRPKSKLDECFLPSEGGIGGIALNDTQQKRSLACALSVGYGLSGRKQPDLYSTLPQVRLGARDKSDVITALAEVHVNLNLAEYVRLITPAPMILHCNNKVCQSSSFRHKISLMFPLNGNSHSSRRHFGESLQRDHCLKHMLKPSNVIGQRQSVTSLLVRPSHGHHCSVAGSRLEVERGRSQTMISKCELQLASAYCYEDLEEYIFLNPPSPLVLPRSKSPVSPKILPSLPLPHPMPITPCSLASPPLFPFSPSAPPLLTLLCCVDLPRIFWSPAPLPATQPVTLAYRPVGSTWDHHPYGSTMLPQAPSSLQLCLGQTLHCLRHRRRPSAALHLSTPSALLGSTFPLAPPWSSVPLAQPQMLVSRSIGVAWAHQIFGSTWSSPPSAPSQSVAPLGQPAKSQPWLLPPSTLLWASVLAGFWVPTWLLLLSSPP</sequence>
<accession>A0A3N0Y1U3</accession>
<name>A0A3N0Y1U3_ANAGA</name>
<comment type="caution">
    <text evidence="1">The sequence shown here is derived from an EMBL/GenBank/DDBJ whole genome shotgun (WGS) entry which is preliminary data.</text>
</comment>
<gene>
    <name evidence="1" type="ORF">DPX16_18785</name>
</gene>
<dbReference type="EMBL" id="RJVU01053773">
    <property type="protein sequence ID" value="ROL23517.1"/>
    <property type="molecule type" value="Genomic_DNA"/>
</dbReference>
<keyword evidence="2" id="KW-1185">Reference proteome</keyword>
<dbReference type="AlphaFoldDB" id="A0A3N0Y1U3"/>
<evidence type="ECO:0000313" key="1">
    <source>
        <dbReference type="EMBL" id="ROL23517.1"/>
    </source>
</evidence>
<evidence type="ECO:0000313" key="2">
    <source>
        <dbReference type="Proteomes" id="UP000281406"/>
    </source>
</evidence>
<dbReference type="Proteomes" id="UP000281406">
    <property type="component" value="Unassembled WGS sequence"/>
</dbReference>
<reference evidence="1 2" key="1">
    <citation type="submission" date="2018-10" db="EMBL/GenBank/DDBJ databases">
        <title>Genome assembly for a Yunnan-Guizhou Plateau 3E fish, Anabarilius grahami (Regan), and its evolutionary and genetic applications.</title>
        <authorList>
            <person name="Jiang W."/>
        </authorList>
    </citation>
    <scope>NUCLEOTIDE SEQUENCE [LARGE SCALE GENOMIC DNA]</scope>
    <source>
        <strain evidence="1">AG-KIZ</strain>
        <tissue evidence="1">Muscle</tissue>
    </source>
</reference>